<protein>
    <submittedName>
        <fullName evidence="11">Mechanosensitive ion channel family protein</fullName>
    </submittedName>
</protein>
<evidence type="ECO:0000256" key="4">
    <source>
        <dbReference type="ARBA" id="ARBA00022692"/>
    </source>
</evidence>
<dbReference type="InterPro" id="IPR023408">
    <property type="entry name" value="MscS_beta-dom_sf"/>
</dbReference>
<dbReference type="Proteomes" id="UP000267268">
    <property type="component" value="Chromosome 1"/>
</dbReference>
<dbReference type="SUPFAM" id="SSF82689">
    <property type="entry name" value="Mechanosensitive channel protein MscS (YggB), C-terminal domain"/>
    <property type="match status" value="1"/>
</dbReference>
<proteinExistence type="inferred from homology"/>
<dbReference type="Gene3D" id="2.30.30.60">
    <property type="match status" value="1"/>
</dbReference>
<name>A0A3Q9FMU9_9BACT</name>
<organism evidence="11 12">
    <name type="scientific">Flammeovirga pectinis</name>
    <dbReference type="NCBI Taxonomy" id="2494373"/>
    <lineage>
        <taxon>Bacteria</taxon>
        <taxon>Pseudomonadati</taxon>
        <taxon>Bacteroidota</taxon>
        <taxon>Cytophagia</taxon>
        <taxon>Cytophagales</taxon>
        <taxon>Flammeovirgaceae</taxon>
        <taxon>Flammeovirga</taxon>
    </lineage>
</organism>
<feature type="transmembrane region" description="Helical" evidence="7">
    <location>
        <begin position="270"/>
        <end position="297"/>
    </location>
</feature>
<evidence type="ECO:0000259" key="10">
    <source>
        <dbReference type="Pfam" id="PF21082"/>
    </source>
</evidence>
<feature type="transmembrane region" description="Helical" evidence="7">
    <location>
        <begin position="343"/>
        <end position="362"/>
    </location>
</feature>
<dbReference type="InterPro" id="IPR049278">
    <property type="entry name" value="MS_channel_C"/>
</dbReference>
<keyword evidence="12" id="KW-1185">Reference proteome</keyword>
<evidence type="ECO:0000313" key="12">
    <source>
        <dbReference type="Proteomes" id="UP000267268"/>
    </source>
</evidence>
<evidence type="ECO:0000256" key="7">
    <source>
        <dbReference type="SAM" id="Phobius"/>
    </source>
</evidence>
<dbReference type="Gene3D" id="3.30.70.100">
    <property type="match status" value="1"/>
</dbReference>
<feature type="domain" description="Mechanosensitive ion channel MscS" evidence="9">
    <location>
        <begin position="360"/>
        <end position="425"/>
    </location>
</feature>
<dbReference type="InterPro" id="IPR010920">
    <property type="entry name" value="LSM_dom_sf"/>
</dbReference>
<dbReference type="PANTHER" id="PTHR43634">
    <property type="entry name" value="OW CONDUCTANCE MECHANOSENSITIVE CHANNEL"/>
    <property type="match status" value="1"/>
</dbReference>
<dbReference type="InterPro" id="IPR011066">
    <property type="entry name" value="MscS_channel_C_sf"/>
</dbReference>
<dbReference type="Gene3D" id="1.10.287.1260">
    <property type="match status" value="1"/>
</dbReference>
<dbReference type="AlphaFoldDB" id="A0A3Q9FMU9"/>
<keyword evidence="6 7" id="KW-0472">Membrane</keyword>
<feature type="transmembrane region" description="Helical" evidence="7">
    <location>
        <begin position="318"/>
        <end position="337"/>
    </location>
</feature>
<feature type="signal peptide" evidence="8">
    <location>
        <begin position="1"/>
        <end position="22"/>
    </location>
</feature>
<dbReference type="Pfam" id="PF00924">
    <property type="entry name" value="MS_channel_2nd"/>
    <property type="match status" value="1"/>
</dbReference>
<comment type="subcellular location">
    <subcellularLocation>
        <location evidence="1">Cell membrane</location>
        <topology evidence="1">Multi-pass membrane protein</topology>
    </subcellularLocation>
</comment>
<dbReference type="PANTHER" id="PTHR43634:SF2">
    <property type="entry name" value="LOW CONDUCTANCE MECHANOSENSITIVE CHANNEL YNAI"/>
    <property type="match status" value="1"/>
</dbReference>
<dbReference type="KEGG" id="fll:EI427_14555"/>
<evidence type="ECO:0000256" key="6">
    <source>
        <dbReference type="ARBA" id="ARBA00023136"/>
    </source>
</evidence>
<keyword evidence="3" id="KW-1003">Cell membrane</keyword>
<dbReference type="RefSeq" id="WP_126615887.1">
    <property type="nucleotide sequence ID" value="NZ_CP034562.1"/>
</dbReference>
<feature type="domain" description="Mechanosensitive ion channel MscS C-terminal" evidence="10">
    <location>
        <begin position="435"/>
        <end position="519"/>
    </location>
</feature>
<dbReference type="OrthoDB" id="9809206at2"/>
<evidence type="ECO:0000256" key="1">
    <source>
        <dbReference type="ARBA" id="ARBA00004651"/>
    </source>
</evidence>
<feature type="transmembrane region" description="Helical" evidence="7">
    <location>
        <begin position="246"/>
        <end position="264"/>
    </location>
</feature>
<feature type="chain" id="PRO_5018539049" evidence="8">
    <location>
        <begin position="23"/>
        <end position="542"/>
    </location>
</feature>
<evidence type="ECO:0000256" key="8">
    <source>
        <dbReference type="SAM" id="SignalP"/>
    </source>
</evidence>
<comment type="similarity">
    <text evidence="2">Belongs to the MscS (TC 1.A.23) family.</text>
</comment>
<dbReference type="Pfam" id="PF21082">
    <property type="entry name" value="MS_channel_3rd"/>
    <property type="match status" value="1"/>
</dbReference>
<gene>
    <name evidence="11" type="ORF">EI427_14555</name>
</gene>
<dbReference type="SUPFAM" id="SSF50182">
    <property type="entry name" value="Sm-like ribonucleoproteins"/>
    <property type="match status" value="1"/>
</dbReference>
<sequence length="542" mass="62287">MSKLLYTLFAFCALMVSSSVFAQQANDEEVILESYPNDHDFYKFYIYDSVEYSQSTPYHALHTHLDFLEEGSNYHPKVSARVIPTSVGNLEERIDLADELKLIYAGKGIYLHSLDLPLQKDYVEKNTGKSRFIISDKLPDIYLIKVSGRWRYSSYSSLKIHKIFKETFPSYSRDIIKYVSKIERGNQIFLNIKLWQWAALITIFIAFYFIYYIVTWFLSFIIKALFTKGNNEYFISKVISSYKKPVTIAILVFFFYMMLPLLLLESHISYGLALTCRFVFGLAAAFFIFRTADLFVFKVMSSGSSFSIDEHLTPILRSSFRLIALILGFLVILKLMGYNINNLITGISFGGLIIAFAAQDTVKNFIGSIMLFTDKPFKVGDSIIVSGQAGIVEEIGFRTTKVRSFNNSLISLPNNIAADNIVDNMGKRDFRRFKTMITIEYGTDRKLIRTFIEKIKAAIEKHPQTRKEGYQVRLFQFSSSSLDILLNVFFRTDDYDVELATREELMFDIMEIAEELNVQFAFPTQTIHMASGNNLESDDSKS</sequence>
<dbReference type="EMBL" id="CP034562">
    <property type="protein sequence ID" value="AZQ63407.1"/>
    <property type="molecule type" value="Genomic_DNA"/>
</dbReference>
<reference evidence="11 12" key="1">
    <citation type="submission" date="2018-12" db="EMBL/GenBank/DDBJ databases">
        <title>Flammeovirga pectinis sp. nov., isolated from the gut of the Korean scallop, Patinopecten yessoensis.</title>
        <authorList>
            <person name="Bae J.-W."/>
            <person name="Jeong Y.-S."/>
            <person name="Kang W."/>
        </authorList>
    </citation>
    <scope>NUCLEOTIDE SEQUENCE [LARGE SCALE GENOMIC DNA]</scope>
    <source>
        <strain evidence="11 12">L12M1</strain>
    </source>
</reference>
<dbReference type="InterPro" id="IPR045042">
    <property type="entry name" value="YnaI-like"/>
</dbReference>
<dbReference type="SUPFAM" id="SSF82861">
    <property type="entry name" value="Mechanosensitive channel protein MscS (YggB), transmembrane region"/>
    <property type="match status" value="1"/>
</dbReference>
<dbReference type="InterPro" id="IPR006685">
    <property type="entry name" value="MscS_channel_2nd"/>
</dbReference>
<evidence type="ECO:0000256" key="3">
    <source>
        <dbReference type="ARBA" id="ARBA00022475"/>
    </source>
</evidence>
<dbReference type="GO" id="GO:0008381">
    <property type="term" value="F:mechanosensitive monoatomic ion channel activity"/>
    <property type="evidence" value="ECO:0007669"/>
    <property type="project" value="UniProtKB-ARBA"/>
</dbReference>
<dbReference type="GO" id="GO:0005886">
    <property type="term" value="C:plasma membrane"/>
    <property type="evidence" value="ECO:0007669"/>
    <property type="project" value="UniProtKB-SubCell"/>
</dbReference>
<keyword evidence="5 7" id="KW-1133">Transmembrane helix</keyword>
<accession>A0A3Q9FMU9</accession>
<keyword evidence="4 7" id="KW-0812">Transmembrane</keyword>
<dbReference type="InterPro" id="IPR011014">
    <property type="entry name" value="MscS_channel_TM-2"/>
</dbReference>
<evidence type="ECO:0000256" key="5">
    <source>
        <dbReference type="ARBA" id="ARBA00022989"/>
    </source>
</evidence>
<evidence type="ECO:0000259" key="9">
    <source>
        <dbReference type="Pfam" id="PF00924"/>
    </source>
</evidence>
<evidence type="ECO:0000256" key="2">
    <source>
        <dbReference type="ARBA" id="ARBA00008017"/>
    </source>
</evidence>
<feature type="transmembrane region" description="Helical" evidence="7">
    <location>
        <begin position="194"/>
        <end position="226"/>
    </location>
</feature>
<evidence type="ECO:0000313" key="11">
    <source>
        <dbReference type="EMBL" id="AZQ63407.1"/>
    </source>
</evidence>
<keyword evidence="8" id="KW-0732">Signal</keyword>